<feature type="transmembrane region" description="Helical" evidence="1">
    <location>
        <begin position="94"/>
        <end position="112"/>
    </location>
</feature>
<feature type="transmembrane region" description="Helical" evidence="1">
    <location>
        <begin position="66"/>
        <end position="88"/>
    </location>
</feature>
<reference evidence="3" key="2">
    <citation type="submission" date="2020-09" db="EMBL/GenBank/DDBJ databases">
        <authorList>
            <person name="Sun Q."/>
            <person name="Zhou Y."/>
        </authorList>
    </citation>
    <scope>NUCLEOTIDE SEQUENCE</scope>
    <source>
        <strain evidence="3">CGMCC 1.6293</strain>
    </source>
</reference>
<feature type="transmembrane region" description="Helical" evidence="1">
    <location>
        <begin position="124"/>
        <end position="141"/>
    </location>
</feature>
<reference evidence="3" key="1">
    <citation type="journal article" date="2014" name="Int. J. Syst. Evol. Microbiol.">
        <title>Complete genome sequence of Corynebacterium casei LMG S-19264T (=DSM 44701T), isolated from a smear-ripened cheese.</title>
        <authorList>
            <consortium name="US DOE Joint Genome Institute (JGI-PGF)"/>
            <person name="Walter F."/>
            <person name="Albersmeier A."/>
            <person name="Kalinowski J."/>
            <person name="Ruckert C."/>
        </authorList>
    </citation>
    <scope>NUCLEOTIDE SEQUENCE</scope>
    <source>
        <strain evidence="3">CGMCC 1.6293</strain>
    </source>
</reference>
<evidence type="ECO:0000259" key="2">
    <source>
        <dbReference type="Pfam" id="PF00892"/>
    </source>
</evidence>
<dbReference type="InterPro" id="IPR037185">
    <property type="entry name" value="EmrE-like"/>
</dbReference>
<dbReference type="Proteomes" id="UP000649829">
    <property type="component" value="Unassembled WGS sequence"/>
</dbReference>
<dbReference type="SUPFAM" id="SSF103481">
    <property type="entry name" value="Multidrug resistance efflux transporter EmrE"/>
    <property type="match status" value="2"/>
</dbReference>
<organism evidence="3 4">
    <name type="scientific">Pseudooceanicola nanhaiensis</name>
    <dbReference type="NCBI Taxonomy" id="375761"/>
    <lineage>
        <taxon>Bacteria</taxon>
        <taxon>Pseudomonadati</taxon>
        <taxon>Pseudomonadota</taxon>
        <taxon>Alphaproteobacteria</taxon>
        <taxon>Rhodobacterales</taxon>
        <taxon>Paracoccaceae</taxon>
        <taxon>Pseudooceanicola</taxon>
    </lineage>
</organism>
<evidence type="ECO:0000256" key="1">
    <source>
        <dbReference type="SAM" id="Phobius"/>
    </source>
</evidence>
<evidence type="ECO:0000313" key="3">
    <source>
        <dbReference type="EMBL" id="GGM06291.1"/>
    </source>
</evidence>
<comment type="caution">
    <text evidence="3">The sequence shown here is derived from an EMBL/GenBank/DDBJ whole genome shotgun (WGS) entry which is preliminary data.</text>
</comment>
<keyword evidence="4" id="KW-1185">Reference proteome</keyword>
<keyword evidence="1" id="KW-1133">Transmembrane helix</keyword>
<feature type="transmembrane region" description="Helical" evidence="1">
    <location>
        <begin position="233"/>
        <end position="254"/>
    </location>
</feature>
<feature type="transmembrane region" description="Helical" evidence="1">
    <location>
        <begin position="260"/>
        <end position="278"/>
    </location>
</feature>
<dbReference type="RefSeq" id="WP_028287195.1">
    <property type="nucleotide sequence ID" value="NZ_BMLF01000002.1"/>
</dbReference>
<dbReference type="EMBL" id="BMLF01000002">
    <property type="protein sequence ID" value="GGM06291.1"/>
    <property type="molecule type" value="Genomic_DNA"/>
</dbReference>
<proteinExistence type="predicted"/>
<name>A0A917T0M8_9RHOB</name>
<gene>
    <name evidence="3" type="ORF">GCM10011534_30070</name>
</gene>
<feature type="transmembrane region" description="Helical" evidence="1">
    <location>
        <begin position="178"/>
        <end position="198"/>
    </location>
</feature>
<dbReference type="PANTHER" id="PTHR22911">
    <property type="entry name" value="ACYL-MALONYL CONDENSING ENZYME-RELATED"/>
    <property type="match status" value="1"/>
</dbReference>
<dbReference type="GO" id="GO:0016020">
    <property type="term" value="C:membrane"/>
    <property type="evidence" value="ECO:0007669"/>
    <property type="project" value="InterPro"/>
</dbReference>
<keyword evidence="1" id="KW-0812">Transmembrane</keyword>
<feature type="domain" description="EamA" evidence="2">
    <location>
        <begin position="6"/>
        <end position="138"/>
    </location>
</feature>
<evidence type="ECO:0000313" key="4">
    <source>
        <dbReference type="Proteomes" id="UP000649829"/>
    </source>
</evidence>
<protein>
    <submittedName>
        <fullName evidence="3">Membrane protein</fullName>
    </submittedName>
</protein>
<feature type="transmembrane region" description="Helical" evidence="1">
    <location>
        <begin position="147"/>
        <end position="166"/>
    </location>
</feature>
<dbReference type="InterPro" id="IPR000620">
    <property type="entry name" value="EamA_dom"/>
</dbReference>
<dbReference type="Pfam" id="PF00892">
    <property type="entry name" value="EamA"/>
    <property type="match status" value="2"/>
</dbReference>
<dbReference type="AlphaFoldDB" id="A0A917T0M8"/>
<feature type="domain" description="EamA" evidence="2">
    <location>
        <begin position="147"/>
        <end position="276"/>
    </location>
</feature>
<feature type="transmembrane region" description="Helical" evidence="1">
    <location>
        <begin position="204"/>
        <end position="224"/>
    </location>
</feature>
<dbReference type="PANTHER" id="PTHR22911:SF103">
    <property type="entry name" value="BLR2811 PROTEIN"/>
    <property type="match status" value="1"/>
</dbReference>
<sequence>MAPNARGALTALLAFAIFATHDVVVKTLGTQYSAFQIVFFSVLFGFPLAMLMLIRDVTPGTLRPVHPWWTLGRTAAAVTTGVSAFYAFSVLPLAQTYAILFSAPLLVTVFSIPILGETVRLRRWSAVIVGLCGVLVVLRPGGTELGLGHAAALLAAVSSSLASVIVRKIGREERSVVLLLYPMLAQFVIMGAALPFVYKPMPVGHLGLSAGMAAMAFLAAALMIEAYRHGEAVIVAPMQYSQIIWATVYGMLFFSEIPDTTTLAGAGIVVASGLYIVLREGRARSSANRPVLQTRSRFETGTAPRVGALLRLKRPRRDDPAGDRNAP</sequence>
<keyword evidence="1" id="KW-0472">Membrane</keyword>
<feature type="transmembrane region" description="Helical" evidence="1">
    <location>
        <begin position="32"/>
        <end position="54"/>
    </location>
</feature>
<accession>A0A917T0M8</accession>